<dbReference type="GO" id="GO:0005384">
    <property type="term" value="F:manganese ion transmembrane transporter activity"/>
    <property type="evidence" value="ECO:0007669"/>
    <property type="project" value="InterPro"/>
</dbReference>
<dbReference type="Pfam" id="PF01988">
    <property type="entry name" value="VIT1"/>
    <property type="match status" value="1"/>
</dbReference>
<feature type="compositionally biased region" description="Gly residues" evidence="6">
    <location>
        <begin position="360"/>
        <end position="370"/>
    </location>
</feature>
<evidence type="ECO:0000256" key="6">
    <source>
        <dbReference type="SAM" id="MobiDB-lite"/>
    </source>
</evidence>
<feature type="region of interest" description="Disordered" evidence="6">
    <location>
        <begin position="355"/>
        <end position="416"/>
    </location>
</feature>
<keyword evidence="5 7" id="KW-0472">Membrane</keyword>
<gene>
    <name evidence="8" type="ORF">TT172_LOCUS6677</name>
</gene>
<feature type="transmembrane region" description="Helical" evidence="7">
    <location>
        <begin position="88"/>
        <end position="112"/>
    </location>
</feature>
<comment type="similarity">
    <text evidence="2">Belongs to the CCC1 family.</text>
</comment>
<accession>A0A446BP41</accession>
<protein>
    <submittedName>
        <fullName evidence="8">3df44681-ead0-49fd-b30c-255430376110</fullName>
    </submittedName>
</protein>
<feature type="transmembrane region" description="Helical" evidence="7">
    <location>
        <begin position="188"/>
        <end position="212"/>
    </location>
</feature>
<evidence type="ECO:0000256" key="5">
    <source>
        <dbReference type="ARBA" id="ARBA00023136"/>
    </source>
</evidence>
<evidence type="ECO:0000256" key="2">
    <source>
        <dbReference type="ARBA" id="ARBA00007049"/>
    </source>
</evidence>
<name>A0A446BP41_9PEZI</name>
<reference evidence="8 9" key="1">
    <citation type="submission" date="2018-04" db="EMBL/GenBank/DDBJ databases">
        <authorList>
            <person name="Huttner S."/>
            <person name="Dainat J."/>
        </authorList>
    </citation>
    <scope>NUCLEOTIDE SEQUENCE [LARGE SCALE GENOMIC DNA]</scope>
</reference>
<sequence>MARPSDRSPLLPRTNGTVAPDHPSPSRLRPKAVNRMSSGAPDPEHPHAEKHMGQFDSIVRDVIIGFSDGLTVPFALTAGLSSLGNTKIVIIGGLAELCSGMISMGLGAYLAADTERQHWEAEFARESAEVDTVPEVERAEIFDIVAGYGVSRAAAEPLVRELTADKDTWVRFMMDFELRLPEPDSGRAWVSAATMGLSYFVGGLIPMLPYFFMHSAQRALLVSVLITVVILLGFGFLKNWVTIRTRKAGFWGAVQTLIVEPPTTPAASEPTAKANPAIWNVDPSAALGRPQRAWPARPGTVYCEVCFRDDVARWVRFRDGAIRVLSLLGGDAALAELRALAQEVEDAEREVILEQVAERAGGGGGGGGWGSSRRRLRSPPPPPYVPSDSEEDEEGSKEGMRAGRKRKRGPDGGGEGGVMLARKIVVLSEHNPPVTVPHFHEYPADVIGLVLLRVLAERPASDLARRQKEEIRLVLDNLRQELGVAPKAFDQMASYCGWLLVRWRTRRPGVGGSRQPGSYGVKDGWWRWEFDDALQAAHEQHRTPPSFFAVDLETKAEEAELARIQAMEAATAQDRDDNYDADKKEVGGLAQVKQALGLTMASNLFLASIGDQLAEARQNLMTSHDHSPGKKRRRDDDNNAPSPTADVPPLKRHKPNHPAASPQSQPTTPQPTHQHHQARQPLTTHLPCRYCSESDAVRHHAARRQPFPYTTTHHYTTITADDDGTKPWIKPLMWSLNYTHAAAARVRSAAEFIALLLPPPRPPAGGPSSSSSPSSPSSPTTNSTAAAYTTAPAIITARACAGIKFLVDVTGGETRVVLVEMGGVFDAVLARRRQGGG</sequence>
<feature type="region of interest" description="Disordered" evidence="6">
    <location>
        <begin position="621"/>
        <end position="681"/>
    </location>
</feature>
<dbReference type="EMBL" id="OUUZ01000013">
    <property type="protein sequence ID" value="SPQ24258.1"/>
    <property type="molecule type" value="Genomic_DNA"/>
</dbReference>
<keyword evidence="4 7" id="KW-1133">Transmembrane helix</keyword>
<comment type="subcellular location">
    <subcellularLocation>
        <location evidence="1">Endomembrane system</location>
        <topology evidence="1">Multi-pass membrane protein</topology>
    </subcellularLocation>
</comment>
<keyword evidence="3 7" id="KW-0812">Transmembrane</keyword>
<feature type="region of interest" description="Disordered" evidence="6">
    <location>
        <begin position="1"/>
        <end position="49"/>
    </location>
</feature>
<evidence type="ECO:0000313" key="8">
    <source>
        <dbReference type="EMBL" id="SPQ24258.1"/>
    </source>
</evidence>
<feature type="compositionally biased region" description="Low complexity" evidence="6">
    <location>
        <begin position="658"/>
        <end position="672"/>
    </location>
</feature>
<proteinExistence type="inferred from homology"/>
<evidence type="ECO:0000313" key="9">
    <source>
        <dbReference type="Proteomes" id="UP000289323"/>
    </source>
</evidence>
<dbReference type="InterPro" id="IPR008217">
    <property type="entry name" value="Ccc1_fam"/>
</dbReference>
<feature type="region of interest" description="Disordered" evidence="6">
    <location>
        <begin position="761"/>
        <end position="784"/>
    </location>
</feature>
<dbReference type="Proteomes" id="UP000289323">
    <property type="component" value="Unassembled WGS sequence"/>
</dbReference>
<feature type="transmembrane region" description="Helical" evidence="7">
    <location>
        <begin position="219"/>
        <end position="237"/>
    </location>
</feature>
<dbReference type="GO" id="GO:0030026">
    <property type="term" value="P:intracellular manganese ion homeostasis"/>
    <property type="evidence" value="ECO:0007669"/>
    <property type="project" value="InterPro"/>
</dbReference>
<dbReference type="CDD" id="cd02435">
    <property type="entry name" value="CCC1"/>
    <property type="match status" value="1"/>
</dbReference>
<dbReference type="GO" id="GO:0012505">
    <property type="term" value="C:endomembrane system"/>
    <property type="evidence" value="ECO:0007669"/>
    <property type="project" value="UniProtKB-SubCell"/>
</dbReference>
<evidence type="ECO:0000256" key="7">
    <source>
        <dbReference type="SAM" id="Phobius"/>
    </source>
</evidence>
<organism evidence="8 9">
    <name type="scientific">Thermothielavioides terrestris</name>
    <dbReference type="NCBI Taxonomy" id="2587410"/>
    <lineage>
        <taxon>Eukaryota</taxon>
        <taxon>Fungi</taxon>
        <taxon>Dikarya</taxon>
        <taxon>Ascomycota</taxon>
        <taxon>Pezizomycotina</taxon>
        <taxon>Sordariomycetes</taxon>
        <taxon>Sordariomycetidae</taxon>
        <taxon>Sordariales</taxon>
        <taxon>Chaetomiaceae</taxon>
        <taxon>Thermothielavioides</taxon>
    </lineage>
</organism>
<dbReference type="PANTHER" id="PTHR31851">
    <property type="entry name" value="FE(2+)/MN(2+) TRANSPORTER PCL1"/>
    <property type="match status" value="1"/>
</dbReference>
<dbReference type="AlphaFoldDB" id="A0A446BP41"/>
<evidence type="ECO:0000256" key="3">
    <source>
        <dbReference type="ARBA" id="ARBA00022692"/>
    </source>
</evidence>
<evidence type="ECO:0000256" key="1">
    <source>
        <dbReference type="ARBA" id="ARBA00004127"/>
    </source>
</evidence>
<evidence type="ECO:0000256" key="4">
    <source>
        <dbReference type="ARBA" id="ARBA00022989"/>
    </source>
</evidence>
<feature type="compositionally biased region" description="Low complexity" evidence="6">
    <location>
        <begin position="766"/>
        <end position="784"/>
    </location>
</feature>